<organism evidence="3 4">
    <name type="scientific">Candidatus Pseudogracilibacillus intestinigallinarum</name>
    <dbReference type="NCBI Taxonomy" id="2838742"/>
    <lineage>
        <taxon>Bacteria</taxon>
        <taxon>Bacillati</taxon>
        <taxon>Bacillota</taxon>
        <taxon>Bacilli</taxon>
        <taxon>Bacillales</taxon>
        <taxon>Bacillaceae</taxon>
        <taxon>Pseudogracilibacillus</taxon>
    </lineage>
</organism>
<dbReference type="InterPro" id="IPR003848">
    <property type="entry name" value="DUF218"/>
</dbReference>
<sequence>MPFLFYTVPILLFLILFIVERRTVWIGFFFLMLTGYLSTLTLVYLEFFHQKVALTIVIILLSLIILLIPLYVLSFIIALITSGIRLIKREGRKLHNFLSLAFGLFIIVWVIAINFISIREELPFLYSVSFLISTIISYMIIVMISFAVAALLNQFRNPWKTYDYIIVLGSGLIGDRVPPLLASRIDKGIALFHTFHTQEHPVKLIFTGGQGGDELLPEGIAMAKYAQKRGIDEAHIIIEDKAVNTYENLLFSKQLIDQDLEKENKSSKPTIVTVTNNFHVFRSLLWAKKVGVRCDGAGSKTKFYFWLNALIREFIGVLYMQRKFHIAM</sequence>
<dbReference type="InterPro" id="IPR051599">
    <property type="entry name" value="Cell_Envelope_Assoc"/>
</dbReference>
<dbReference type="Pfam" id="PF02698">
    <property type="entry name" value="DUF218"/>
    <property type="match status" value="1"/>
</dbReference>
<accession>A0A9D1PMH4</accession>
<dbReference type="GO" id="GO:0005886">
    <property type="term" value="C:plasma membrane"/>
    <property type="evidence" value="ECO:0007669"/>
    <property type="project" value="TreeGrafter"/>
</dbReference>
<dbReference type="EMBL" id="DXHX01000106">
    <property type="protein sequence ID" value="HIV74767.1"/>
    <property type="molecule type" value="Genomic_DNA"/>
</dbReference>
<evidence type="ECO:0000259" key="2">
    <source>
        <dbReference type="Pfam" id="PF02698"/>
    </source>
</evidence>
<name>A0A9D1PMH4_9BACI</name>
<gene>
    <name evidence="3" type="ORF">H9895_06800</name>
</gene>
<comment type="caution">
    <text evidence="3">The sequence shown here is derived from an EMBL/GenBank/DDBJ whole genome shotgun (WGS) entry which is preliminary data.</text>
</comment>
<proteinExistence type="predicted"/>
<dbReference type="CDD" id="cd06259">
    <property type="entry name" value="YdcF-like"/>
    <property type="match status" value="1"/>
</dbReference>
<reference evidence="3" key="2">
    <citation type="submission" date="2021-04" db="EMBL/GenBank/DDBJ databases">
        <authorList>
            <person name="Gilroy R."/>
        </authorList>
    </citation>
    <scope>NUCLEOTIDE SEQUENCE</scope>
    <source>
        <strain evidence="3">CHK169-2315</strain>
    </source>
</reference>
<dbReference type="GO" id="GO:0000270">
    <property type="term" value="P:peptidoglycan metabolic process"/>
    <property type="evidence" value="ECO:0007669"/>
    <property type="project" value="TreeGrafter"/>
</dbReference>
<keyword evidence="1" id="KW-1133">Transmembrane helix</keyword>
<evidence type="ECO:0000256" key="1">
    <source>
        <dbReference type="SAM" id="Phobius"/>
    </source>
</evidence>
<feature type="transmembrane region" description="Helical" evidence="1">
    <location>
        <begin position="28"/>
        <end position="47"/>
    </location>
</feature>
<dbReference type="Proteomes" id="UP000823937">
    <property type="component" value="Unassembled WGS sequence"/>
</dbReference>
<dbReference type="PANTHER" id="PTHR30336:SF18">
    <property type="entry name" value="MEMBRANE PROTEIN"/>
    <property type="match status" value="1"/>
</dbReference>
<feature type="transmembrane region" description="Helical" evidence="1">
    <location>
        <begin position="53"/>
        <end position="84"/>
    </location>
</feature>
<feature type="transmembrane region" description="Helical" evidence="1">
    <location>
        <begin position="124"/>
        <end position="152"/>
    </location>
</feature>
<feature type="transmembrane region" description="Helical" evidence="1">
    <location>
        <begin position="96"/>
        <end position="118"/>
    </location>
</feature>
<evidence type="ECO:0000313" key="3">
    <source>
        <dbReference type="EMBL" id="HIV74767.1"/>
    </source>
</evidence>
<feature type="non-terminal residue" evidence="3">
    <location>
        <position position="328"/>
    </location>
</feature>
<keyword evidence="1" id="KW-0472">Membrane</keyword>
<dbReference type="AlphaFoldDB" id="A0A9D1PMH4"/>
<reference evidence="3" key="1">
    <citation type="journal article" date="2021" name="PeerJ">
        <title>Extensive microbial diversity within the chicken gut microbiome revealed by metagenomics and culture.</title>
        <authorList>
            <person name="Gilroy R."/>
            <person name="Ravi A."/>
            <person name="Getino M."/>
            <person name="Pursley I."/>
            <person name="Horton D.L."/>
            <person name="Alikhan N.F."/>
            <person name="Baker D."/>
            <person name="Gharbi K."/>
            <person name="Hall N."/>
            <person name="Watson M."/>
            <person name="Adriaenssens E.M."/>
            <person name="Foster-Nyarko E."/>
            <person name="Jarju S."/>
            <person name="Secka A."/>
            <person name="Antonio M."/>
            <person name="Oren A."/>
            <person name="Chaudhuri R.R."/>
            <person name="La Ragione R."/>
            <person name="Hildebrand F."/>
            <person name="Pallen M.J."/>
        </authorList>
    </citation>
    <scope>NUCLEOTIDE SEQUENCE</scope>
    <source>
        <strain evidence="3">CHK169-2315</strain>
    </source>
</reference>
<keyword evidence="1" id="KW-0812">Transmembrane</keyword>
<dbReference type="PANTHER" id="PTHR30336">
    <property type="entry name" value="INNER MEMBRANE PROTEIN, PROBABLE PERMEASE"/>
    <property type="match status" value="1"/>
</dbReference>
<evidence type="ECO:0000313" key="4">
    <source>
        <dbReference type="Proteomes" id="UP000823937"/>
    </source>
</evidence>
<feature type="domain" description="DUF218" evidence="2">
    <location>
        <begin position="163"/>
        <end position="316"/>
    </location>
</feature>
<dbReference type="Gene3D" id="3.40.50.620">
    <property type="entry name" value="HUPs"/>
    <property type="match status" value="1"/>
</dbReference>
<dbReference type="GO" id="GO:0043164">
    <property type="term" value="P:Gram-negative-bacterium-type cell wall biogenesis"/>
    <property type="evidence" value="ECO:0007669"/>
    <property type="project" value="TreeGrafter"/>
</dbReference>
<protein>
    <submittedName>
        <fullName evidence="3">YdcF family protein</fullName>
    </submittedName>
</protein>
<dbReference type="InterPro" id="IPR014729">
    <property type="entry name" value="Rossmann-like_a/b/a_fold"/>
</dbReference>
<feature type="transmembrane region" description="Helical" evidence="1">
    <location>
        <begin position="6"/>
        <end position="21"/>
    </location>
</feature>